<dbReference type="RefSeq" id="WP_119858607.1">
    <property type="nucleotide sequence ID" value="NZ_QYYD01000026.1"/>
</dbReference>
<dbReference type="InterPro" id="IPR050662">
    <property type="entry name" value="Sec-metab_biosynth-thioest"/>
</dbReference>
<dbReference type="SMART" id="SM00849">
    <property type="entry name" value="Lactamase_B"/>
    <property type="match status" value="1"/>
</dbReference>
<dbReference type="EMBL" id="QYYD01000026">
    <property type="protein sequence ID" value="RJF68746.1"/>
    <property type="molecule type" value="Genomic_DNA"/>
</dbReference>
<accession>A0A418UZG4</accession>
<feature type="domain" description="Metallo-beta-lactamase" evidence="1">
    <location>
        <begin position="46"/>
        <end position="222"/>
    </location>
</feature>
<gene>
    <name evidence="2" type="ORF">D4Q52_21445</name>
</gene>
<evidence type="ECO:0000313" key="3">
    <source>
        <dbReference type="Proteomes" id="UP000285523"/>
    </source>
</evidence>
<protein>
    <submittedName>
        <fullName evidence="2">MBL fold metallo-hydrolase</fullName>
    </submittedName>
</protein>
<dbReference type="GO" id="GO:0016787">
    <property type="term" value="F:hydrolase activity"/>
    <property type="evidence" value="ECO:0007669"/>
    <property type="project" value="UniProtKB-KW"/>
</dbReference>
<dbReference type="OrthoDB" id="9788263at2"/>
<keyword evidence="2" id="KW-0378">Hydrolase</keyword>
<dbReference type="Proteomes" id="UP000285523">
    <property type="component" value="Unassembled WGS sequence"/>
</dbReference>
<dbReference type="InterPro" id="IPR036866">
    <property type="entry name" value="RibonucZ/Hydroxyglut_hydro"/>
</dbReference>
<dbReference type="SUPFAM" id="SSF56281">
    <property type="entry name" value="Metallo-hydrolase/oxidoreductase"/>
    <property type="match status" value="1"/>
</dbReference>
<dbReference type="Pfam" id="PF17778">
    <property type="entry name" value="WHD_BLACT"/>
    <property type="match status" value="1"/>
</dbReference>
<dbReference type="AlphaFoldDB" id="A0A418UZG4"/>
<evidence type="ECO:0000259" key="1">
    <source>
        <dbReference type="SMART" id="SM00849"/>
    </source>
</evidence>
<proteinExistence type="predicted"/>
<dbReference type="PANTHER" id="PTHR23131:SF0">
    <property type="entry name" value="ENDORIBONUCLEASE LACTB2"/>
    <property type="match status" value="1"/>
</dbReference>
<reference evidence="2 3" key="1">
    <citation type="submission" date="2018-09" db="EMBL/GenBank/DDBJ databases">
        <title>Draft genome sequence of Rhodopseudomonas palustris 2.1.18.</title>
        <authorList>
            <person name="Robertson S.L."/>
            <person name="Meyer T.E."/>
            <person name="Kyndt J.A."/>
        </authorList>
    </citation>
    <scope>NUCLEOTIDE SEQUENCE [LARGE SCALE GENOMIC DNA]</scope>
    <source>
        <strain evidence="2 3">2.1.18</strain>
    </source>
</reference>
<dbReference type="Gene3D" id="1.10.10.10">
    <property type="entry name" value="Winged helix-like DNA-binding domain superfamily/Winged helix DNA-binding domain"/>
    <property type="match status" value="1"/>
</dbReference>
<evidence type="ECO:0000313" key="2">
    <source>
        <dbReference type="EMBL" id="RJF68746.1"/>
    </source>
</evidence>
<dbReference type="Gene3D" id="3.60.15.10">
    <property type="entry name" value="Ribonuclease Z/Hydroxyacylglutathione hydrolase-like"/>
    <property type="match status" value="1"/>
</dbReference>
<comment type="caution">
    <text evidence="2">The sequence shown here is derived from an EMBL/GenBank/DDBJ whole genome shotgun (WGS) entry which is preliminary data.</text>
</comment>
<dbReference type="InterPro" id="IPR036388">
    <property type="entry name" value="WH-like_DNA-bd_sf"/>
</dbReference>
<organism evidence="2 3">
    <name type="scientific">Rhodopseudomonas palustris</name>
    <dbReference type="NCBI Taxonomy" id="1076"/>
    <lineage>
        <taxon>Bacteria</taxon>
        <taxon>Pseudomonadati</taxon>
        <taxon>Pseudomonadota</taxon>
        <taxon>Alphaproteobacteria</taxon>
        <taxon>Hyphomicrobiales</taxon>
        <taxon>Nitrobacteraceae</taxon>
        <taxon>Rhodopseudomonas</taxon>
    </lineage>
</organism>
<name>A0A418UZG4_RHOPL</name>
<dbReference type="InterPro" id="IPR041516">
    <property type="entry name" value="LACTB2_WH"/>
</dbReference>
<dbReference type="Pfam" id="PF00753">
    <property type="entry name" value="Lactamase_B"/>
    <property type="match status" value="1"/>
</dbReference>
<dbReference type="InterPro" id="IPR001279">
    <property type="entry name" value="Metallo-B-lactamas"/>
</dbReference>
<dbReference type="CDD" id="cd16278">
    <property type="entry name" value="metallo-hydrolase-like_MBL-fold"/>
    <property type="match status" value="1"/>
</dbReference>
<sequence>MSDASDSSDDVPFNRDFPLQAGVVEEIRPGLRRVLCNNPSPFTFTGTVSYIIGTGKVAIVDPGPDDEAHAQALIDAVKGETVTHILVTHTHKDHSPGTPRLKAATGATVYAEGPHRASRPYFESETVSTESGADRAFRPDVTIRDGDVIEGDGWAVAAVATPGHTANHMAFAWTDRDAIFVGDHVMGWSTSIVAPPDGSMVDYMTSLDRLIGRDEQLYLSGHGAEILEGPRYSRFLKRHRVAREASILHRLAKGETDIPTMVRAIYIGIDPRLMGAAGYSVLAHLEDLVTRGVVATDGDPLIGGRYRLAK</sequence>
<dbReference type="PANTHER" id="PTHR23131">
    <property type="entry name" value="ENDORIBONUCLEASE LACTB2"/>
    <property type="match status" value="1"/>
</dbReference>